<gene>
    <name evidence="3" type="ORF">EMPS_04726</name>
</gene>
<dbReference type="AlphaFoldDB" id="A0A9P3LVV2"/>
<dbReference type="Gene3D" id="1.10.8.10">
    <property type="entry name" value="DNA helicase RuvA subunit, C-terminal domain"/>
    <property type="match status" value="1"/>
</dbReference>
<accession>A0A9P3LVV2</accession>
<evidence type="ECO:0000259" key="2">
    <source>
        <dbReference type="PROSITE" id="PS51140"/>
    </source>
</evidence>
<feature type="compositionally biased region" description="Low complexity" evidence="1">
    <location>
        <begin position="762"/>
        <end position="783"/>
    </location>
</feature>
<proteinExistence type="predicted"/>
<feature type="compositionally biased region" description="Basic residues" evidence="1">
    <location>
        <begin position="841"/>
        <end position="855"/>
    </location>
</feature>
<dbReference type="PANTHER" id="PTHR21494:SF0">
    <property type="entry name" value="ACTIVATING SIGNAL COINTEGRATOR 1 COMPLEX SUBUNIT 2"/>
    <property type="match status" value="1"/>
</dbReference>
<feature type="region of interest" description="Disordered" evidence="1">
    <location>
        <begin position="758"/>
        <end position="861"/>
    </location>
</feature>
<dbReference type="SUPFAM" id="SSF46934">
    <property type="entry name" value="UBA-like"/>
    <property type="match status" value="1"/>
</dbReference>
<feature type="region of interest" description="Disordered" evidence="1">
    <location>
        <begin position="185"/>
        <end position="220"/>
    </location>
</feature>
<keyword evidence="4" id="KW-1185">Reference proteome</keyword>
<dbReference type="OrthoDB" id="5577209at2759"/>
<evidence type="ECO:0000313" key="3">
    <source>
        <dbReference type="EMBL" id="GJJ72369.1"/>
    </source>
</evidence>
<name>A0A9P3LVV2_9FUNG</name>
<dbReference type="PANTHER" id="PTHR21494">
    <property type="entry name" value="ACTIVATING SIGNAL COINTEGRATOR 1 COMPLEX SUBUNIT 2 ASC-1 COMPLEX SUBUNIT P100"/>
    <property type="match status" value="1"/>
</dbReference>
<protein>
    <submittedName>
        <fullName evidence="3">Activating signal cointegrator complex subunit 2</fullName>
    </submittedName>
</protein>
<dbReference type="InterPro" id="IPR052586">
    <property type="entry name" value="ASCC2"/>
</dbReference>
<sequence>MLDFLPYITPRADPSLSPIDFSVAVDDWNESLSKVLKLNTRLFWSELLQSPTLVRFLNAFLGDYASFRGNKDDLWIMELQEIVRRVFILYHRLSETMSGSDAMTACEDHYPDQETPDPGSALMDRGLISTSVLMDLANIYYTSDPDTVSKIVGTILQHTPGLVTDFRSSTNTVVQIIRKVQKKFEHGGSGNGAGKGKGKGKGAAESPSPSPEPSSPKMDHEKATEAMLYASALMDISFAIDAISASSPVLAIELHEHEEFLECLFGCYNYTLPVLTKLLIESEELGADIRSQPVLEFLRLRMLSIIANVLGGIYKQYMTDKESGLKSSEEREAAQASLTDTLCEVIVSLYEQAPLLDHMRPMYDAPMVMDLEIQLDMSERLTKMIEGAFQGENDRISHWVVMLHDLRDFNPSTRGFIHDHVQRQSEKMARSLSGGFYGQESGRSNSTISLDPNAPQVIVAPMSADQEEDYVKRTILISQLQDIFPDMGDGFLEACLLAFNDDPETVTMKLLEEDLPTELAIMERTKARSPPRRVESAPTSMAVVKSSDISQAEDQDVLATRRNIFDGDEFDVFSGNVVDKSKMSRGKRGFQDADVVLDDKSFVTEHKSAILQALDNMYDDEYDDTYDSMGLNNTGADFKLVDDIDAKADDSATSTTVGRAQMQIDPSIEHEEVLISTYTGQKDVFNRSSAARKSKQRQQLRQLTKMSDEQLEGWAIMFGRNPRKELIAQKYEFNGRQNELTEAEPVDKRRGGRMPFVEKTAKPQQSPQQPQQQQQQRQQPKQKSAPGGAPKQQGSGPAKNQGPGQGQGKDGSTNQQTGKPQPQKQANPTASDKAKNERQKSSKANHNRRNQHAKKMASMNP</sequence>
<dbReference type="EMBL" id="BQFW01000006">
    <property type="protein sequence ID" value="GJJ72369.1"/>
    <property type="molecule type" value="Genomic_DNA"/>
</dbReference>
<dbReference type="CDD" id="cd14364">
    <property type="entry name" value="CUE_ASCC2"/>
    <property type="match status" value="1"/>
</dbReference>
<dbReference type="GO" id="GO:0043130">
    <property type="term" value="F:ubiquitin binding"/>
    <property type="evidence" value="ECO:0007669"/>
    <property type="project" value="InterPro"/>
</dbReference>
<dbReference type="InterPro" id="IPR009060">
    <property type="entry name" value="UBA-like_sf"/>
</dbReference>
<feature type="domain" description="CUE" evidence="2">
    <location>
        <begin position="472"/>
        <end position="515"/>
    </location>
</feature>
<dbReference type="PROSITE" id="PS51140">
    <property type="entry name" value="CUE"/>
    <property type="match status" value="1"/>
</dbReference>
<organism evidence="3 4">
    <name type="scientific">Entomortierella parvispora</name>
    <dbReference type="NCBI Taxonomy" id="205924"/>
    <lineage>
        <taxon>Eukaryota</taxon>
        <taxon>Fungi</taxon>
        <taxon>Fungi incertae sedis</taxon>
        <taxon>Mucoromycota</taxon>
        <taxon>Mortierellomycotina</taxon>
        <taxon>Mortierellomycetes</taxon>
        <taxon>Mortierellales</taxon>
        <taxon>Mortierellaceae</taxon>
        <taxon>Entomortierella</taxon>
    </lineage>
</organism>
<dbReference type="InterPro" id="IPR041800">
    <property type="entry name" value="ASCC2_CUE"/>
</dbReference>
<reference evidence="3" key="2">
    <citation type="journal article" date="2022" name="Microbiol. Resour. Announc.">
        <title>Whole-Genome Sequence of Entomortierella parvispora E1425, a Mucoromycotan Fungus Associated with Burkholderiaceae-Related Endosymbiotic Bacteria.</title>
        <authorList>
            <person name="Herlambang A."/>
            <person name="Guo Y."/>
            <person name="Takashima Y."/>
            <person name="Narisawa K."/>
            <person name="Ohta H."/>
            <person name="Nishizawa T."/>
        </authorList>
    </citation>
    <scope>NUCLEOTIDE SEQUENCE</scope>
    <source>
        <strain evidence="3">E1425</strain>
    </source>
</reference>
<dbReference type="InterPro" id="IPR003892">
    <property type="entry name" value="CUE"/>
</dbReference>
<dbReference type="Pfam" id="PF02845">
    <property type="entry name" value="CUE"/>
    <property type="match status" value="1"/>
</dbReference>
<dbReference type="SMART" id="SM00546">
    <property type="entry name" value="CUE"/>
    <property type="match status" value="1"/>
</dbReference>
<evidence type="ECO:0000256" key="1">
    <source>
        <dbReference type="SAM" id="MobiDB-lite"/>
    </source>
</evidence>
<comment type="caution">
    <text evidence="3">The sequence shown here is derived from an EMBL/GenBank/DDBJ whole genome shotgun (WGS) entry which is preliminary data.</text>
</comment>
<feature type="compositionally biased region" description="Polar residues" evidence="1">
    <location>
        <begin position="810"/>
        <end position="830"/>
    </location>
</feature>
<reference evidence="3" key="1">
    <citation type="submission" date="2021-11" db="EMBL/GenBank/DDBJ databases">
        <authorList>
            <person name="Herlambang A."/>
            <person name="Guo Y."/>
            <person name="Takashima Y."/>
            <person name="Nishizawa T."/>
        </authorList>
    </citation>
    <scope>NUCLEOTIDE SEQUENCE</scope>
    <source>
        <strain evidence="3">E1425</strain>
    </source>
</reference>
<evidence type="ECO:0000313" key="4">
    <source>
        <dbReference type="Proteomes" id="UP000827284"/>
    </source>
</evidence>
<dbReference type="Proteomes" id="UP000827284">
    <property type="component" value="Unassembled WGS sequence"/>
</dbReference>